<dbReference type="Proteomes" id="UP000027100">
    <property type="component" value="Unassembled WGS sequence"/>
</dbReference>
<accession>A0A062VG52</accession>
<proteinExistence type="predicted"/>
<evidence type="ECO:0000313" key="3">
    <source>
        <dbReference type="Proteomes" id="UP000027100"/>
    </source>
</evidence>
<gene>
    <name evidence="2" type="ORF">HPO_05592</name>
</gene>
<organism evidence="2 3">
    <name type="scientific">Hyphomonas polymorpha PS728</name>
    <dbReference type="NCBI Taxonomy" id="1280954"/>
    <lineage>
        <taxon>Bacteria</taxon>
        <taxon>Pseudomonadati</taxon>
        <taxon>Pseudomonadota</taxon>
        <taxon>Alphaproteobacteria</taxon>
        <taxon>Hyphomonadales</taxon>
        <taxon>Hyphomonadaceae</taxon>
        <taxon>Hyphomonas</taxon>
    </lineage>
</organism>
<evidence type="ECO:0000256" key="1">
    <source>
        <dbReference type="SAM" id="Coils"/>
    </source>
</evidence>
<keyword evidence="3" id="KW-1185">Reference proteome</keyword>
<dbReference type="PATRIC" id="fig|1280954.3.peg.1140"/>
<dbReference type="STRING" id="1280954.HPO_05592"/>
<dbReference type="AlphaFoldDB" id="A0A062VG52"/>
<protein>
    <recommendedName>
        <fullName evidence="4">Zinc-ribbon domain-containing protein</fullName>
    </recommendedName>
</protein>
<evidence type="ECO:0000313" key="2">
    <source>
        <dbReference type="EMBL" id="KCZ99384.1"/>
    </source>
</evidence>
<keyword evidence="1" id="KW-0175">Coiled coil</keyword>
<feature type="coiled-coil region" evidence="1">
    <location>
        <begin position="327"/>
        <end position="380"/>
    </location>
</feature>
<dbReference type="OrthoDB" id="7614792at2"/>
<dbReference type="RefSeq" id="WP_035595612.1">
    <property type="nucleotide sequence ID" value="NZ_ARYM01000005.1"/>
</dbReference>
<dbReference type="EMBL" id="ARYM01000005">
    <property type="protein sequence ID" value="KCZ99384.1"/>
    <property type="molecule type" value="Genomic_DNA"/>
</dbReference>
<sequence length="553" mass="60548">MASMPLVLTDPNLLAEFVREAEFKTFFEKRFATPPDLAALLFKNGQLIDSFVGAHFSVGGLANAIKGVVGGSTHIAILLADLKPFSVNMSFQGVSRDNVEVGGLCTFELQLNPDKPSNILGLMRGVARNERGSEKESELPGRKALTTLDILERLAPHVSDRVLEAVISRTDAGDMRGNTGLQDKIQADMMQEAERVLGDLGVLVRAVSVEWALNSVEMEAFKRAQIDRDQEALDYQLQLLKREMSREAEATQFKLESSADLAKIQAATDDELAHMVLDSEVRFVDAREAVTRRHEMEALAHEVEVLRTERAAKVEIEIADAGHLIDLTREAARLRKTEIEIEELDARHVQNLKKMGVMTDLELNERRQRMELDIARLAQEQAARNLETMMKLEAAGDDRTAQRGILVSKSDTENKVALMKAEADARTAQLMAGSKMTPEQILAINAGLSPQVAEVLKEQARAQAGNSQESMEIMRELIKGASEERAVSRQHELDILKAGMTGATGVAHGAGGKTGTTPESFGENAANVDCPKCGRSLPAKANFCTGCGHKMRT</sequence>
<comment type="caution">
    <text evidence="2">The sequence shown here is derived from an EMBL/GenBank/DDBJ whole genome shotgun (WGS) entry which is preliminary data.</text>
</comment>
<evidence type="ECO:0008006" key="4">
    <source>
        <dbReference type="Google" id="ProtNLM"/>
    </source>
</evidence>
<name>A0A062VG52_9PROT</name>
<reference evidence="2 3" key="1">
    <citation type="journal article" date="2014" name="Antonie Van Leeuwenhoek">
        <title>Hyphomonas beringensis sp. nov. and Hyphomonas chukchiensis sp. nov., isolated from surface seawater of the Bering Sea and Chukchi Sea.</title>
        <authorList>
            <person name="Li C."/>
            <person name="Lai Q."/>
            <person name="Li G."/>
            <person name="Dong C."/>
            <person name="Wang J."/>
            <person name="Liao Y."/>
            <person name="Shao Z."/>
        </authorList>
    </citation>
    <scope>NUCLEOTIDE SEQUENCE [LARGE SCALE GENOMIC DNA]</scope>
    <source>
        <strain evidence="2 3">PS728</strain>
    </source>
</reference>